<evidence type="ECO:0000313" key="1">
    <source>
        <dbReference type="EMBL" id="JAD86737.1"/>
    </source>
</evidence>
<dbReference type="AlphaFoldDB" id="A0A0A9DSI2"/>
<organism evidence="1">
    <name type="scientific">Arundo donax</name>
    <name type="common">Giant reed</name>
    <name type="synonym">Donax arundinaceus</name>
    <dbReference type="NCBI Taxonomy" id="35708"/>
    <lineage>
        <taxon>Eukaryota</taxon>
        <taxon>Viridiplantae</taxon>
        <taxon>Streptophyta</taxon>
        <taxon>Embryophyta</taxon>
        <taxon>Tracheophyta</taxon>
        <taxon>Spermatophyta</taxon>
        <taxon>Magnoliopsida</taxon>
        <taxon>Liliopsida</taxon>
        <taxon>Poales</taxon>
        <taxon>Poaceae</taxon>
        <taxon>PACMAD clade</taxon>
        <taxon>Arundinoideae</taxon>
        <taxon>Arundineae</taxon>
        <taxon>Arundo</taxon>
    </lineage>
</organism>
<name>A0A0A9DSI2_ARUDO</name>
<dbReference type="EMBL" id="GBRH01211158">
    <property type="protein sequence ID" value="JAD86737.1"/>
    <property type="molecule type" value="Transcribed_RNA"/>
</dbReference>
<reference evidence="1" key="2">
    <citation type="journal article" date="2015" name="Data Brief">
        <title>Shoot transcriptome of the giant reed, Arundo donax.</title>
        <authorList>
            <person name="Barrero R.A."/>
            <person name="Guerrero F.D."/>
            <person name="Moolhuijzen P."/>
            <person name="Goolsby J.A."/>
            <person name="Tidwell J."/>
            <person name="Bellgard S.E."/>
            <person name="Bellgard M.I."/>
        </authorList>
    </citation>
    <scope>NUCLEOTIDE SEQUENCE</scope>
    <source>
        <tissue evidence="1">Shoot tissue taken approximately 20 cm above the soil surface</tissue>
    </source>
</reference>
<reference evidence="1" key="1">
    <citation type="submission" date="2014-09" db="EMBL/GenBank/DDBJ databases">
        <authorList>
            <person name="Magalhaes I.L.F."/>
            <person name="Oliveira U."/>
            <person name="Santos F.R."/>
            <person name="Vidigal T.H.D.A."/>
            <person name="Brescovit A.D."/>
            <person name="Santos A.J."/>
        </authorList>
    </citation>
    <scope>NUCLEOTIDE SEQUENCE</scope>
    <source>
        <tissue evidence="1">Shoot tissue taken approximately 20 cm above the soil surface</tissue>
    </source>
</reference>
<sequence length="79" mass="8552">MFLPLLAQNLHSSSTRSSSAASARKARRFKLTLTVGSVESSRTCTMTLSDGHDSPHAAPIESLYTSRSLYMGIWTSTMG</sequence>
<proteinExistence type="predicted"/>
<accession>A0A0A9DSI2</accession>
<protein>
    <submittedName>
        <fullName evidence="1">Uncharacterized protein</fullName>
    </submittedName>
</protein>